<accession>A0A4V4NFZ1</accession>
<evidence type="ECO:0000256" key="5">
    <source>
        <dbReference type="ARBA" id="ARBA00022989"/>
    </source>
</evidence>
<keyword evidence="5 12" id="KW-1133">Transmembrane helix</keyword>
<protein>
    <recommendedName>
        <fullName evidence="10">SUN-like protein 1</fullName>
    </recommendedName>
</protein>
<feature type="region of interest" description="Disordered" evidence="11">
    <location>
        <begin position="74"/>
        <end position="95"/>
    </location>
</feature>
<evidence type="ECO:0000313" key="15">
    <source>
        <dbReference type="EMBL" id="TID29960.1"/>
    </source>
</evidence>
<proteinExistence type="inferred from homology"/>
<evidence type="ECO:0000256" key="3">
    <source>
        <dbReference type="ARBA" id="ARBA00022729"/>
    </source>
</evidence>
<comment type="subcellular location">
    <subcellularLocation>
        <location evidence="1">Endoplasmic reticulum membrane</location>
        <topology evidence="1">Single-pass type I membrane protein</topology>
    </subcellularLocation>
</comment>
<dbReference type="Pfam" id="PF07738">
    <property type="entry name" value="Sad1_UNC"/>
    <property type="match status" value="1"/>
</dbReference>
<dbReference type="Proteomes" id="UP000307173">
    <property type="component" value="Unassembled WGS sequence"/>
</dbReference>
<keyword evidence="2 12" id="KW-0812">Transmembrane</keyword>
<evidence type="ECO:0000256" key="13">
    <source>
        <dbReference type="SAM" id="SignalP"/>
    </source>
</evidence>
<evidence type="ECO:0000256" key="11">
    <source>
        <dbReference type="SAM" id="MobiDB-lite"/>
    </source>
</evidence>
<gene>
    <name evidence="15" type="ORF">CANINC_001471</name>
</gene>
<feature type="chain" id="PRO_5020772811" description="SUN-like protein 1" evidence="13">
    <location>
        <begin position="17"/>
        <end position="446"/>
    </location>
</feature>
<keyword evidence="7" id="KW-0325">Glycoprotein</keyword>
<dbReference type="FunFam" id="2.60.120.260:FF:000099">
    <property type="entry name" value="Uncharacterized protein, isoform C"/>
    <property type="match status" value="1"/>
</dbReference>
<evidence type="ECO:0000256" key="8">
    <source>
        <dbReference type="ARBA" id="ARBA00061226"/>
    </source>
</evidence>
<dbReference type="SUPFAM" id="SSF49785">
    <property type="entry name" value="Galactose-binding domain-like"/>
    <property type="match status" value="1"/>
</dbReference>
<dbReference type="OrthoDB" id="266334at2759"/>
<comment type="subunit">
    <text evidence="9">Interacts with EMP65.</text>
</comment>
<evidence type="ECO:0000256" key="1">
    <source>
        <dbReference type="ARBA" id="ARBA00004115"/>
    </source>
</evidence>
<keyword evidence="16" id="KW-1185">Reference proteome</keyword>
<comment type="similarity">
    <text evidence="8">Belongs to the SLP1 family.</text>
</comment>
<dbReference type="PANTHER" id="PTHR12953:SF0">
    <property type="entry name" value="SUN DOMAIN-CONTAINING OSSIFICATION FACTOR"/>
    <property type="match status" value="1"/>
</dbReference>
<keyword evidence="3 13" id="KW-0732">Signal</keyword>
<dbReference type="AlphaFoldDB" id="A0A4V4NFZ1"/>
<evidence type="ECO:0000256" key="6">
    <source>
        <dbReference type="ARBA" id="ARBA00023136"/>
    </source>
</evidence>
<evidence type="ECO:0000313" key="16">
    <source>
        <dbReference type="Proteomes" id="UP000307173"/>
    </source>
</evidence>
<evidence type="ECO:0000256" key="10">
    <source>
        <dbReference type="ARBA" id="ARBA00075366"/>
    </source>
</evidence>
<evidence type="ECO:0000256" key="2">
    <source>
        <dbReference type="ARBA" id="ARBA00022692"/>
    </source>
</evidence>
<name>A0A4V4NFZ1_9ASCO</name>
<dbReference type="STRING" id="52247.A0A4V4NFZ1"/>
<evidence type="ECO:0000256" key="7">
    <source>
        <dbReference type="ARBA" id="ARBA00023180"/>
    </source>
</evidence>
<comment type="caution">
    <text evidence="15">The sequence shown here is derived from an EMBL/GenBank/DDBJ whole genome shotgun (WGS) entry which is preliminary data.</text>
</comment>
<dbReference type="InterPro" id="IPR012919">
    <property type="entry name" value="SUN_dom"/>
</dbReference>
<feature type="signal peptide" evidence="13">
    <location>
        <begin position="1"/>
        <end position="16"/>
    </location>
</feature>
<dbReference type="GO" id="GO:0034975">
    <property type="term" value="P:protein folding in endoplasmic reticulum"/>
    <property type="evidence" value="ECO:0007669"/>
    <property type="project" value="TreeGrafter"/>
</dbReference>
<feature type="transmembrane region" description="Helical" evidence="12">
    <location>
        <begin position="417"/>
        <end position="436"/>
    </location>
</feature>
<evidence type="ECO:0000259" key="14">
    <source>
        <dbReference type="PROSITE" id="PS51469"/>
    </source>
</evidence>
<feature type="domain" description="SUN" evidence="14">
    <location>
        <begin position="81"/>
        <end position="255"/>
    </location>
</feature>
<organism evidence="15 16">
    <name type="scientific">Pichia inconspicua</name>
    <dbReference type="NCBI Taxonomy" id="52247"/>
    <lineage>
        <taxon>Eukaryota</taxon>
        <taxon>Fungi</taxon>
        <taxon>Dikarya</taxon>
        <taxon>Ascomycota</taxon>
        <taxon>Saccharomycotina</taxon>
        <taxon>Pichiomycetes</taxon>
        <taxon>Pichiales</taxon>
        <taxon>Pichiaceae</taxon>
        <taxon>Pichia</taxon>
    </lineage>
</organism>
<keyword evidence="4" id="KW-0256">Endoplasmic reticulum</keyword>
<evidence type="ECO:0000256" key="4">
    <source>
        <dbReference type="ARBA" id="ARBA00022824"/>
    </source>
</evidence>
<dbReference type="EMBL" id="SELW01000220">
    <property type="protein sequence ID" value="TID29960.1"/>
    <property type="molecule type" value="Genomic_DNA"/>
</dbReference>
<dbReference type="PANTHER" id="PTHR12953">
    <property type="entry name" value="MEMBRANE PROTEIN CH1 RELATED"/>
    <property type="match status" value="1"/>
</dbReference>
<keyword evidence="6 12" id="KW-0472">Membrane</keyword>
<evidence type="ECO:0000256" key="12">
    <source>
        <dbReference type="SAM" id="Phobius"/>
    </source>
</evidence>
<reference evidence="15 16" key="1">
    <citation type="journal article" date="2019" name="Front. Genet.">
        <title>Whole-Genome Sequencing of the Opportunistic Yeast Pathogen Candida inconspicua Uncovers Its Hybrid Origin.</title>
        <authorList>
            <person name="Mixao V."/>
            <person name="Hansen A.P."/>
            <person name="Saus E."/>
            <person name="Boekhout T."/>
            <person name="Lass-Florl C."/>
            <person name="Gabaldon T."/>
        </authorList>
    </citation>
    <scope>NUCLEOTIDE SEQUENCE [LARGE SCALE GENOMIC DNA]</scope>
    <source>
        <strain evidence="15 16">CBS 180</strain>
    </source>
</reference>
<dbReference type="InterPro" id="IPR045120">
    <property type="entry name" value="Suco/Slp1-like"/>
</dbReference>
<dbReference type="InterPro" id="IPR008979">
    <property type="entry name" value="Galactose-bd-like_sf"/>
</dbReference>
<dbReference type="GO" id="GO:0005789">
    <property type="term" value="C:endoplasmic reticulum membrane"/>
    <property type="evidence" value="ECO:0007669"/>
    <property type="project" value="UniProtKB-SubCell"/>
</dbReference>
<sequence length="446" mass="51498">MRFAWVIAFLIAVVRCNENVSPVIPSSPIKFPSFEEWKREKSGMNLTENVNDTSMNSLDGYKLGEALLRKRGRSKVRSKEEGEGEREEFGEVEEEEGKGEVGKMYEVGKTYKERFNFASFDCAATVIKTNSEAKSANAVLVDNKDSYLLNECKSNNQFVIIELCEDILVDEVVIGNFEFYSSVFKKLRFSVSDRYPVQQWVTIGEFEAINERGNQHFNINNPIIWAKFIKIEILSHYGNEFYCPISTIQVYGKTMMEQFKEEVVPAPIITTNNIESLSFDINLSKAFASCFEFNSTIDEQKECSAGYLKLEEFLQDEGNKLCNIDEEVENIQIPPQDSIYKNIVKRLNALEGNTTLTQRYIEEQWKHISEGLNKLENQYNGQHEIIGRLFAYQQKLFERTIDEISSEMKVIEKNIEFYRYLTIILIGMMIIMILILKDNLMGISLN</sequence>
<feature type="compositionally biased region" description="Acidic residues" evidence="11">
    <location>
        <begin position="82"/>
        <end position="95"/>
    </location>
</feature>
<dbReference type="Gene3D" id="2.60.120.260">
    <property type="entry name" value="Galactose-binding domain-like"/>
    <property type="match status" value="1"/>
</dbReference>
<evidence type="ECO:0000256" key="9">
    <source>
        <dbReference type="ARBA" id="ARBA00064635"/>
    </source>
</evidence>
<dbReference type="PROSITE" id="PS51469">
    <property type="entry name" value="SUN"/>
    <property type="match status" value="1"/>
</dbReference>